<feature type="binding site" evidence="8">
    <location>
        <begin position="314"/>
        <end position="315"/>
    </location>
    <ligand>
        <name>FMN</name>
        <dbReference type="ChEBI" id="CHEBI:58210"/>
    </ligand>
</feature>
<dbReference type="InterPro" id="IPR013785">
    <property type="entry name" value="Aldolase_TIM"/>
</dbReference>
<organism evidence="10">
    <name type="scientific">Cuerna arida</name>
    <dbReference type="NCBI Taxonomy" id="1464854"/>
    <lineage>
        <taxon>Eukaryota</taxon>
        <taxon>Metazoa</taxon>
        <taxon>Ecdysozoa</taxon>
        <taxon>Arthropoda</taxon>
        <taxon>Hexapoda</taxon>
        <taxon>Insecta</taxon>
        <taxon>Pterygota</taxon>
        <taxon>Neoptera</taxon>
        <taxon>Paraneoptera</taxon>
        <taxon>Hemiptera</taxon>
        <taxon>Auchenorrhyncha</taxon>
        <taxon>Membracoidea</taxon>
        <taxon>Cicadellidae</taxon>
        <taxon>Cicadellinae</taxon>
        <taxon>Proconiini</taxon>
        <taxon>Cuerna</taxon>
    </lineage>
</organism>
<dbReference type="InterPro" id="IPR037396">
    <property type="entry name" value="FMN_HAD"/>
</dbReference>
<dbReference type="FunFam" id="3.20.20.70:FF:000056">
    <property type="entry name" value="hydroxyacid oxidase 2"/>
    <property type="match status" value="1"/>
</dbReference>
<feature type="binding site" evidence="8">
    <location>
        <position position="263"/>
    </location>
    <ligand>
        <name>glyoxylate</name>
        <dbReference type="ChEBI" id="CHEBI:36655"/>
    </ligand>
</feature>
<keyword evidence="8" id="KW-0285">Flavoprotein</keyword>
<evidence type="ECO:0000256" key="4">
    <source>
        <dbReference type="ARBA" id="ARBA00024042"/>
    </source>
</evidence>
<evidence type="ECO:0000256" key="7">
    <source>
        <dbReference type="PIRSR" id="PIRSR000138-1"/>
    </source>
</evidence>
<evidence type="ECO:0000256" key="6">
    <source>
        <dbReference type="ARBA" id="ARBA00029327"/>
    </source>
</evidence>
<dbReference type="PIRSF" id="PIRSF000138">
    <property type="entry name" value="Al-hdrx_acd_dh"/>
    <property type="match status" value="1"/>
</dbReference>
<dbReference type="InterPro" id="IPR000262">
    <property type="entry name" value="FMN-dep_DH"/>
</dbReference>
<gene>
    <name evidence="10" type="ORF">g.27615</name>
</gene>
<evidence type="ECO:0000256" key="5">
    <source>
        <dbReference type="ARBA" id="ARBA00029325"/>
    </source>
</evidence>
<feature type="active site" description="Proton acceptor" evidence="7">
    <location>
        <position position="260"/>
    </location>
</feature>
<dbReference type="CDD" id="cd02809">
    <property type="entry name" value="alpha_hydroxyacid_oxid_FMN"/>
    <property type="match status" value="1"/>
</dbReference>
<dbReference type="SUPFAM" id="SSF51395">
    <property type="entry name" value="FMN-linked oxidoreductases"/>
    <property type="match status" value="1"/>
</dbReference>
<proteinExistence type="inferred from homology"/>
<feature type="binding site" evidence="8">
    <location>
        <position position="27"/>
    </location>
    <ligand>
        <name>glyoxylate</name>
        <dbReference type="ChEBI" id="CHEBI:36655"/>
    </ligand>
</feature>
<evidence type="ECO:0000256" key="2">
    <source>
        <dbReference type="ARBA" id="ARBA00013087"/>
    </source>
</evidence>
<comment type="similarity">
    <text evidence="4">Belongs to the FMN-dependent alpha-hydroxy acid dehydrogenase family.</text>
</comment>
<dbReference type="GO" id="GO:0001561">
    <property type="term" value="P:fatty acid alpha-oxidation"/>
    <property type="evidence" value="ECO:0007669"/>
    <property type="project" value="TreeGrafter"/>
</dbReference>
<evidence type="ECO:0000256" key="8">
    <source>
        <dbReference type="PIRSR" id="PIRSR000138-2"/>
    </source>
</evidence>
<dbReference type="Pfam" id="PF01070">
    <property type="entry name" value="FMN_dh"/>
    <property type="match status" value="1"/>
</dbReference>
<feature type="binding site" evidence="8">
    <location>
        <position position="109"/>
    </location>
    <ligand>
        <name>FMN</name>
        <dbReference type="ChEBI" id="CHEBI:58210"/>
    </ligand>
</feature>
<feature type="domain" description="FMN hydroxy acid dehydrogenase" evidence="9">
    <location>
        <begin position="1"/>
        <end position="365"/>
    </location>
</feature>
<evidence type="ECO:0000256" key="3">
    <source>
        <dbReference type="ARBA" id="ARBA00023002"/>
    </source>
</evidence>
<dbReference type="GO" id="GO:0010181">
    <property type="term" value="F:FMN binding"/>
    <property type="evidence" value="ECO:0007669"/>
    <property type="project" value="InterPro"/>
</dbReference>
<dbReference type="AlphaFoldDB" id="A0A1B6ES54"/>
<dbReference type="EC" id="1.1.3.15" evidence="2"/>
<feature type="binding site" evidence="8">
    <location>
        <position position="133"/>
    </location>
    <ligand>
        <name>glyoxylate</name>
        <dbReference type="ChEBI" id="CHEBI:36655"/>
    </ligand>
</feature>
<protein>
    <recommendedName>
        <fullName evidence="2">(S)-2-hydroxy-acid oxidase</fullName>
        <ecNumber evidence="2">1.1.3.15</ecNumber>
    </recommendedName>
</protein>
<feature type="binding site" evidence="8">
    <location>
        <position position="131"/>
    </location>
    <ligand>
        <name>FMN</name>
        <dbReference type="ChEBI" id="CHEBI:58210"/>
    </ligand>
</feature>
<accession>A0A1B6ES54</accession>
<name>A0A1B6ES54_9HEMI</name>
<feature type="binding site" evidence="8">
    <location>
        <position position="159"/>
    </location>
    <ligand>
        <name>FMN</name>
        <dbReference type="ChEBI" id="CHEBI:58210"/>
    </ligand>
</feature>
<keyword evidence="8" id="KW-0288">FMN</keyword>
<feature type="binding site" evidence="8">
    <location>
        <position position="260"/>
    </location>
    <ligand>
        <name>glyoxylate</name>
        <dbReference type="ChEBI" id="CHEBI:36655"/>
    </ligand>
</feature>
<dbReference type="GO" id="GO:0003973">
    <property type="term" value="F:(S)-2-hydroxy-acid oxidase activity"/>
    <property type="evidence" value="ECO:0007669"/>
    <property type="project" value="UniProtKB-EC"/>
</dbReference>
<dbReference type="PANTHER" id="PTHR10578:SF149">
    <property type="entry name" value="2-HYDROXYACID OXIDASE 2"/>
    <property type="match status" value="1"/>
</dbReference>
<feature type="binding site" evidence="8">
    <location>
        <position position="236"/>
    </location>
    <ligand>
        <name>FMN</name>
        <dbReference type="ChEBI" id="CHEBI:58210"/>
    </ligand>
</feature>
<evidence type="ECO:0000256" key="1">
    <source>
        <dbReference type="ARBA" id="ARBA00001917"/>
    </source>
</evidence>
<dbReference type="PROSITE" id="PS51349">
    <property type="entry name" value="FMN_HYDROXY_ACID_DH_2"/>
    <property type="match status" value="1"/>
</dbReference>
<dbReference type="GO" id="GO:0005782">
    <property type="term" value="C:peroxisomal matrix"/>
    <property type="evidence" value="ECO:0007669"/>
    <property type="project" value="TreeGrafter"/>
</dbReference>
<comment type="catalytic activity">
    <reaction evidence="5">
        <text>a (2S)-2-hydroxycarboxylate + O2 = a 2-oxocarboxylate + H2O2</text>
        <dbReference type="Rhea" id="RHEA:16789"/>
        <dbReference type="ChEBI" id="CHEBI:15379"/>
        <dbReference type="ChEBI" id="CHEBI:16240"/>
        <dbReference type="ChEBI" id="CHEBI:35179"/>
        <dbReference type="ChEBI" id="CHEBI:58123"/>
        <dbReference type="EC" id="1.1.3.15"/>
    </reaction>
    <physiologicalReaction direction="left-to-right" evidence="5">
        <dbReference type="Rhea" id="RHEA:16790"/>
    </physiologicalReaction>
</comment>
<keyword evidence="3" id="KW-0560">Oxidoreductase</keyword>
<feature type="binding site" evidence="8">
    <location>
        <begin position="291"/>
        <end position="295"/>
    </location>
    <ligand>
        <name>FMN</name>
        <dbReference type="ChEBI" id="CHEBI:58210"/>
    </ligand>
</feature>
<feature type="binding site" evidence="8">
    <location>
        <position position="258"/>
    </location>
    <ligand>
        <name>FMN</name>
        <dbReference type="ChEBI" id="CHEBI:58210"/>
    </ligand>
</feature>
<dbReference type="EMBL" id="GECZ01028997">
    <property type="protein sequence ID" value="JAS40772.1"/>
    <property type="molecule type" value="Transcribed_RNA"/>
</dbReference>
<evidence type="ECO:0000313" key="10">
    <source>
        <dbReference type="EMBL" id="JAS40772.1"/>
    </source>
</evidence>
<dbReference type="InterPro" id="IPR012133">
    <property type="entry name" value="Alpha-hydoxy_acid_DH_FMN"/>
</dbReference>
<dbReference type="PANTHER" id="PTHR10578">
    <property type="entry name" value="S -2-HYDROXY-ACID OXIDASE-RELATED"/>
    <property type="match status" value="1"/>
</dbReference>
<reference evidence="10" key="1">
    <citation type="submission" date="2015-11" db="EMBL/GenBank/DDBJ databases">
        <title>De novo transcriptome assembly of four potential Pierce s Disease insect vectors from Arizona vineyards.</title>
        <authorList>
            <person name="Tassone E.E."/>
        </authorList>
    </citation>
    <scope>NUCLEOTIDE SEQUENCE</scope>
</reference>
<feature type="binding site" evidence="8">
    <location>
        <begin position="80"/>
        <end position="82"/>
    </location>
    <ligand>
        <name>FMN</name>
        <dbReference type="ChEBI" id="CHEBI:58210"/>
    </ligand>
</feature>
<evidence type="ECO:0000259" key="9">
    <source>
        <dbReference type="PROSITE" id="PS51349"/>
    </source>
</evidence>
<dbReference type="PROSITE" id="PS00557">
    <property type="entry name" value="FMN_HYDROXY_ACID_DH_1"/>
    <property type="match status" value="1"/>
</dbReference>
<dbReference type="Gene3D" id="3.20.20.70">
    <property type="entry name" value="Aldolase class I"/>
    <property type="match status" value="1"/>
</dbReference>
<dbReference type="InterPro" id="IPR008259">
    <property type="entry name" value="FMN_hydac_DH_AS"/>
</dbReference>
<sequence length="369" mass="40695">MSKGPMCNVSDYEEYALSVLPKSTADYYKSGAENEYSLNLNRQAFQRLRLRPRMLVDVSQLSCNTKVFGEEVAIPIGIAPTAMQKMAHPCGECANAKAAGAMGTIFTLSTISTSSIEEVAEAAPDTIKWFQLYIYKDREVTKTLVQRAERNGFKALVLTVDAPIFGIRYSDERNRFSLPPHLRLANFTDDKATKVTETRDDQSSLNAYVYSLLDQKLTWKDIKWLKSITRLPIVLKGILTAEDATIAADLGVEAIQVSNHGARQLDTVPASIEALPEIVKAVGDRCEIFFDGGVRSGTDVFKAVALGAKMVFVGRPALWGLAHSGQQGVEHILKILKKELITSMTLTGCTSLTTISKSMVVHENYYSRL</sequence>
<feature type="binding site" evidence="8">
    <location>
        <position position="168"/>
    </location>
    <ligand>
        <name>glyoxylate</name>
        <dbReference type="ChEBI" id="CHEBI:36655"/>
    </ligand>
</feature>
<comment type="cofactor">
    <cofactor evidence="1">
        <name>FMN</name>
        <dbReference type="ChEBI" id="CHEBI:58210"/>
    </cofactor>
</comment>
<comment type="catalytic activity">
    <reaction evidence="6">
        <text>2-hydroxyoctanoate + O2 = 2-oxooctanoate + H2O2</text>
        <dbReference type="Rhea" id="RHEA:67940"/>
        <dbReference type="ChEBI" id="CHEBI:15379"/>
        <dbReference type="ChEBI" id="CHEBI:16240"/>
        <dbReference type="ChEBI" id="CHEBI:133514"/>
        <dbReference type="ChEBI" id="CHEBI:176689"/>
    </reaction>
    <physiologicalReaction direction="left-to-right" evidence="6">
        <dbReference type="Rhea" id="RHEA:67941"/>
    </physiologicalReaction>
</comment>